<feature type="domain" description="Ig-like" evidence="2">
    <location>
        <begin position="126"/>
        <end position="200"/>
    </location>
</feature>
<proteinExistence type="predicted"/>
<feature type="non-terminal residue" evidence="3">
    <location>
        <position position="297"/>
    </location>
</feature>
<sequence>MKKTFIRKGIFACIAAIVGIASSFAQTAITTGAITPTSMCVGSSVTIAYTTTGTVAAGTIFSAELSDETGVFPASPNVIGTGTASPLSGVIPAGSVAGAAYKIRVTTSTPAVIGDPSAAFTVNAIPGAPTVTSPVNYSVGDPATALPSSAGYLWYDAASGGTGSATAPTPSTATAGTKSYFVSQKVGDCEGLRSEIVVNVACTAPAAPVVVSPVNYTVGQTPAALSATALAGNTLKWWGNDASGGTSSSATPTPSTATAGTVIYYVSQVTAAGCESPRAAISVVVSACTAPAAPVVV</sequence>
<comment type="caution">
    <text evidence="3">The sequence shown here is derived from an EMBL/GenBank/DDBJ whole genome shotgun (WGS) entry which is preliminary data.</text>
</comment>
<accession>A0ABR9WKU7</accession>
<keyword evidence="1" id="KW-0732">Signal</keyword>
<evidence type="ECO:0000313" key="4">
    <source>
        <dbReference type="Proteomes" id="UP000634134"/>
    </source>
</evidence>
<evidence type="ECO:0000256" key="1">
    <source>
        <dbReference type="SAM" id="SignalP"/>
    </source>
</evidence>
<organism evidence="3 4">
    <name type="scientific">Dyadobacter subterraneus</name>
    <dbReference type="NCBI Taxonomy" id="2773304"/>
    <lineage>
        <taxon>Bacteria</taxon>
        <taxon>Pseudomonadati</taxon>
        <taxon>Bacteroidota</taxon>
        <taxon>Cytophagia</taxon>
        <taxon>Cytophagales</taxon>
        <taxon>Spirosomataceae</taxon>
        <taxon>Dyadobacter</taxon>
    </lineage>
</organism>
<evidence type="ECO:0000313" key="3">
    <source>
        <dbReference type="EMBL" id="MBE9465541.1"/>
    </source>
</evidence>
<gene>
    <name evidence="3" type="ORF">IEE83_26975</name>
</gene>
<feature type="domain" description="Ig-like" evidence="2">
    <location>
        <begin position="205"/>
        <end position="285"/>
    </location>
</feature>
<reference evidence="4" key="1">
    <citation type="submission" date="2023-07" db="EMBL/GenBank/DDBJ databases">
        <title>Dyadobacter sp. nov 'subterranea' isolated from contaminted grondwater.</title>
        <authorList>
            <person name="Szabo I."/>
            <person name="Al-Omari J."/>
            <person name="Szerdahelyi S.G."/>
            <person name="Rado J."/>
        </authorList>
    </citation>
    <scope>NUCLEOTIDE SEQUENCE [LARGE SCALE GENOMIC DNA]</scope>
    <source>
        <strain evidence="4">UP-52</strain>
    </source>
</reference>
<dbReference type="EMBL" id="JACYGY010000002">
    <property type="protein sequence ID" value="MBE9465541.1"/>
    <property type="molecule type" value="Genomic_DNA"/>
</dbReference>
<dbReference type="InterPro" id="IPR044023">
    <property type="entry name" value="Ig_7"/>
</dbReference>
<keyword evidence="4" id="KW-1185">Reference proteome</keyword>
<protein>
    <recommendedName>
        <fullName evidence="2">Ig-like domain-containing protein</fullName>
    </recommendedName>
</protein>
<dbReference type="Proteomes" id="UP000634134">
    <property type="component" value="Unassembled WGS sequence"/>
</dbReference>
<name>A0ABR9WKU7_9BACT</name>
<feature type="signal peptide" evidence="1">
    <location>
        <begin position="1"/>
        <end position="27"/>
    </location>
</feature>
<evidence type="ECO:0000259" key="2">
    <source>
        <dbReference type="Pfam" id="PF19081"/>
    </source>
</evidence>
<dbReference type="Pfam" id="PF19081">
    <property type="entry name" value="Ig_7"/>
    <property type="match status" value="2"/>
</dbReference>
<feature type="chain" id="PRO_5047051872" description="Ig-like domain-containing protein" evidence="1">
    <location>
        <begin position="28"/>
        <end position="297"/>
    </location>
</feature>